<dbReference type="InterPro" id="IPR051372">
    <property type="entry name" value="CWC21"/>
</dbReference>
<gene>
    <name evidence="8" type="ORF">BJ684DRAFT_4017</name>
</gene>
<dbReference type="EMBL" id="KZ987728">
    <property type="protein sequence ID" value="RKP15510.1"/>
    <property type="molecule type" value="Genomic_DNA"/>
</dbReference>
<organism evidence="8 9">
    <name type="scientific">Piptocephalis cylindrospora</name>
    <dbReference type="NCBI Taxonomy" id="1907219"/>
    <lineage>
        <taxon>Eukaryota</taxon>
        <taxon>Fungi</taxon>
        <taxon>Fungi incertae sedis</taxon>
        <taxon>Zoopagomycota</taxon>
        <taxon>Zoopagomycotina</taxon>
        <taxon>Zoopagomycetes</taxon>
        <taxon>Zoopagales</taxon>
        <taxon>Piptocephalidaceae</taxon>
        <taxon>Piptocephalis</taxon>
    </lineage>
</organism>
<evidence type="ECO:0000313" key="9">
    <source>
        <dbReference type="Proteomes" id="UP000267251"/>
    </source>
</evidence>
<evidence type="ECO:0000256" key="3">
    <source>
        <dbReference type="ARBA" id="ARBA00022664"/>
    </source>
</evidence>
<dbReference type="GO" id="GO:0005681">
    <property type="term" value="C:spliceosomal complex"/>
    <property type="evidence" value="ECO:0007669"/>
    <property type="project" value="UniProtKB-KW"/>
</dbReference>
<keyword evidence="6" id="KW-0539">Nucleus</keyword>
<dbReference type="Pfam" id="PF08312">
    <property type="entry name" value="cwf21"/>
    <property type="match status" value="1"/>
</dbReference>
<evidence type="ECO:0000259" key="7">
    <source>
        <dbReference type="SMART" id="SM01115"/>
    </source>
</evidence>
<dbReference type="Proteomes" id="UP000267251">
    <property type="component" value="Unassembled WGS sequence"/>
</dbReference>
<sequence length="184" mass="21351">MYNGIGLSTPRGSGTNGYVQRSAAFINRQRQDRRSEDVLREAERTEALFERESQQGPDLDILLHEKKRTIELKCMELQDELEERGALGEEEVEERVQAMRERLIAELKEGEERGQAGIVRQGGPLKVHQVHERKAAKAQELKQLNRAFRMDSAYVEGQAFDREFQEEAKRARIAAREEREREQD</sequence>
<proteinExistence type="inferred from homology"/>
<dbReference type="PANTHER" id="PTHR36562">
    <property type="entry name" value="SERINE/ARGININE REPETITIVE MATRIX 2"/>
    <property type="match status" value="1"/>
</dbReference>
<feature type="domain" description="CWF21" evidence="7">
    <location>
        <begin position="62"/>
        <end position="108"/>
    </location>
</feature>
<dbReference type="SMART" id="SM01115">
    <property type="entry name" value="cwf21"/>
    <property type="match status" value="1"/>
</dbReference>
<name>A0A4P9YBK9_9FUNG</name>
<reference evidence="9" key="1">
    <citation type="journal article" date="2018" name="Nat. Microbiol.">
        <title>Leveraging single-cell genomics to expand the fungal tree of life.</title>
        <authorList>
            <person name="Ahrendt S.R."/>
            <person name="Quandt C.A."/>
            <person name="Ciobanu D."/>
            <person name="Clum A."/>
            <person name="Salamov A."/>
            <person name="Andreopoulos B."/>
            <person name="Cheng J.F."/>
            <person name="Woyke T."/>
            <person name="Pelin A."/>
            <person name="Henrissat B."/>
            <person name="Reynolds N.K."/>
            <person name="Benny G.L."/>
            <person name="Smith M.E."/>
            <person name="James T.Y."/>
            <person name="Grigoriev I.V."/>
        </authorList>
    </citation>
    <scope>NUCLEOTIDE SEQUENCE [LARGE SCALE GENOMIC DNA]</scope>
</reference>
<dbReference type="GO" id="GO:0008380">
    <property type="term" value="P:RNA splicing"/>
    <property type="evidence" value="ECO:0007669"/>
    <property type="project" value="UniProtKB-KW"/>
</dbReference>
<dbReference type="PANTHER" id="PTHR36562:SF5">
    <property type="entry name" value="SERINE_ARGININE REPETITIVE MATRIX 2"/>
    <property type="match status" value="1"/>
</dbReference>
<evidence type="ECO:0000256" key="1">
    <source>
        <dbReference type="ARBA" id="ARBA00004123"/>
    </source>
</evidence>
<evidence type="ECO:0000256" key="2">
    <source>
        <dbReference type="ARBA" id="ARBA00005954"/>
    </source>
</evidence>
<protein>
    <recommendedName>
        <fullName evidence="7">CWF21 domain-containing protein</fullName>
    </recommendedName>
</protein>
<comment type="similarity">
    <text evidence="2">Belongs to the CWC21 family.</text>
</comment>
<dbReference type="OrthoDB" id="10267305at2759"/>
<accession>A0A4P9YBK9</accession>
<dbReference type="AlphaFoldDB" id="A0A4P9YBK9"/>
<dbReference type="Gene3D" id="6.10.140.420">
    <property type="match status" value="1"/>
</dbReference>
<dbReference type="InterPro" id="IPR013170">
    <property type="entry name" value="mRNA_splic_Cwf21_dom"/>
</dbReference>
<keyword evidence="3" id="KW-0507">mRNA processing</keyword>
<evidence type="ECO:0000313" key="8">
    <source>
        <dbReference type="EMBL" id="RKP15510.1"/>
    </source>
</evidence>
<dbReference type="GO" id="GO:0006397">
    <property type="term" value="P:mRNA processing"/>
    <property type="evidence" value="ECO:0007669"/>
    <property type="project" value="UniProtKB-KW"/>
</dbReference>
<keyword evidence="9" id="KW-1185">Reference proteome</keyword>
<keyword evidence="4" id="KW-0747">Spliceosome</keyword>
<comment type="subcellular location">
    <subcellularLocation>
        <location evidence="1">Nucleus</location>
    </subcellularLocation>
</comment>
<keyword evidence="5" id="KW-0508">mRNA splicing</keyword>
<evidence type="ECO:0000256" key="4">
    <source>
        <dbReference type="ARBA" id="ARBA00022728"/>
    </source>
</evidence>
<evidence type="ECO:0000256" key="6">
    <source>
        <dbReference type="ARBA" id="ARBA00023242"/>
    </source>
</evidence>
<feature type="non-terminal residue" evidence="8">
    <location>
        <position position="184"/>
    </location>
</feature>
<dbReference type="CDD" id="cd21372">
    <property type="entry name" value="cwf21_CWC21-like"/>
    <property type="match status" value="1"/>
</dbReference>
<evidence type="ECO:0000256" key="5">
    <source>
        <dbReference type="ARBA" id="ARBA00023187"/>
    </source>
</evidence>